<evidence type="ECO:0000259" key="7">
    <source>
        <dbReference type="SMART" id="SM00876"/>
    </source>
</evidence>
<dbReference type="Gene3D" id="3.20.20.70">
    <property type="entry name" value="Aldolase class I"/>
    <property type="match status" value="1"/>
</dbReference>
<evidence type="ECO:0000256" key="3">
    <source>
        <dbReference type="ARBA" id="ARBA00022691"/>
    </source>
</evidence>
<proteinExistence type="predicted"/>
<dbReference type="SFLD" id="SFLDS00029">
    <property type="entry name" value="Radical_SAM"/>
    <property type="match status" value="1"/>
</dbReference>
<keyword evidence="5" id="KW-0408">Iron</keyword>
<keyword evidence="6" id="KW-0411">Iron-sulfur</keyword>
<dbReference type="GO" id="GO:0046872">
    <property type="term" value="F:metal ion binding"/>
    <property type="evidence" value="ECO:0007669"/>
    <property type="project" value="UniProtKB-KW"/>
</dbReference>
<comment type="cofactor">
    <cofactor evidence="1">
        <name>[4Fe-4S] cluster</name>
        <dbReference type="ChEBI" id="CHEBI:49883"/>
    </cofactor>
</comment>
<dbReference type="InterPro" id="IPR034428">
    <property type="entry name" value="ThiH/NoCL/HydG-like"/>
</dbReference>
<keyword evidence="3" id="KW-0949">S-adenosyl-L-methionine</keyword>
<dbReference type="SMART" id="SM00876">
    <property type="entry name" value="BATS"/>
    <property type="match status" value="1"/>
</dbReference>
<dbReference type="PANTHER" id="PTHR43583">
    <property type="entry name" value="2-IMINOACETATE SYNTHASE"/>
    <property type="match status" value="1"/>
</dbReference>
<evidence type="ECO:0000313" key="8">
    <source>
        <dbReference type="EMBL" id="SCM71848.1"/>
    </source>
</evidence>
<feature type="domain" description="Biotin and thiamin synthesis-associated" evidence="7">
    <location>
        <begin position="269"/>
        <end position="375"/>
    </location>
</feature>
<dbReference type="RefSeq" id="WP_179979936.1">
    <property type="nucleotide sequence ID" value="NZ_LT608333.1"/>
</dbReference>
<dbReference type="SFLD" id="SFLDG01081">
    <property type="entry name" value="cleavage_of_the_Ca-Cb_bond_in"/>
    <property type="match status" value="1"/>
</dbReference>
<dbReference type="InterPro" id="IPR010722">
    <property type="entry name" value="BATS_dom"/>
</dbReference>
<evidence type="ECO:0000256" key="5">
    <source>
        <dbReference type="ARBA" id="ARBA00023004"/>
    </source>
</evidence>
<organism evidence="8">
    <name type="scientific">uncultured Desulfovibrio sp</name>
    <dbReference type="NCBI Taxonomy" id="167968"/>
    <lineage>
        <taxon>Bacteria</taxon>
        <taxon>Pseudomonadati</taxon>
        <taxon>Thermodesulfobacteriota</taxon>
        <taxon>Desulfovibrionia</taxon>
        <taxon>Desulfovibrionales</taxon>
        <taxon>Desulfovibrionaceae</taxon>
        <taxon>Desulfovibrio</taxon>
        <taxon>environmental samples</taxon>
    </lineage>
</organism>
<sequence>MSAESLPLWFDVAAIEKALTRQKAPDAIELRDILDKSMRMEALNQDEIVALMRVDDPVGHERILAVADEVKQKVYGDRMVLSAPLHLSNHCGSECLYCSNRRDNGLVERKYMTSPEMREAALKLIRQGHKRIFLVSGQLPNADVDYLAEAISILYTLFDGVGEIHSVNVNVGPLESSQYQVLLDAYVGTVLIYQDTYHEASYRAAHVSGPKSNYAKRLAAPDSAFAAGVPDVGMGILLGLGPWQFDLLALAQHAQHLERVYDMGCRTVSLHRMRPAPGSLMSAPYPVSDANYLRCVALARLALPYAGVILTTKEPAGLWRDGCGAGASQLLTGSVANPYGGWTVAPGQQVPFPLGEDCHVDEVVRFLLEDARHLPSFCAACPRLGRRGEEFLAMVRECGMKGQCGPNSAASFMEFLLHYATPYTRIQGERLLEEKLGRMSLHERGAADRLLKKVRAGCMDEFI</sequence>
<keyword evidence="2" id="KW-0004">4Fe-4S</keyword>
<dbReference type="GO" id="GO:0051539">
    <property type="term" value="F:4 iron, 4 sulfur cluster binding"/>
    <property type="evidence" value="ECO:0007669"/>
    <property type="project" value="UniProtKB-KW"/>
</dbReference>
<dbReference type="Pfam" id="PF04055">
    <property type="entry name" value="Radical_SAM"/>
    <property type="match status" value="1"/>
</dbReference>
<name>A0A212L2U5_9BACT</name>
<dbReference type="GO" id="GO:0042364">
    <property type="term" value="P:water-soluble vitamin biosynthetic process"/>
    <property type="evidence" value="ECO:0007669"/>
    <property type="project" value="UniProtKB-ARBA"/>
</dbReference>
<dbReference type="GO" id="GO:0003824">
    <property type="term" value="F:catalytic activity"/>
    <property type="evidence" value="ECO:0007669"/>
    <property type="project" value="InterPro"/>
</dbReference>
<gene>
    <name evidence="8" type="ORF">KL86DES1_20238</name>
</gene>
<dbReference type="GO" id="GO:0044272">
    <property type="term" value="P:sulfur compound biosynthetic process"/>
    <property type="evidence" value="ECO:0007669"/>
    <property type="project" value="UniProtKB-ARBA"/>
</dbReference>
<dbReference type="InterPro" id="IPR007197">
    <property type="entry name" value="rSAM"/>
</dbReference>
<protein>
    <submittedName>
        <fullName evidence="8">Radical SAM domain protein</fullName>
    </submittedName>
</protein>
<evidence type="ECO:0000256" key="6">
    <source>
        <dbReference type="ARBA" id="ARBA00023014"/>
    </source>
</evidence>
<evidence type="ECO:0000256" key="2">
    <source>
        <dbReference type="ARBA" id="ARBA00022485"/>
    </source>
</evidence>
<dbReference type="InterPro" id="IPR058240">
    <property type="entry name" value="rSAM_sf"/>
</dbReference>
<accession>A0A212L2U5</accession>
<dbReference type="EMBL" id="FMJC01000002">
    <property type="protein sequence ID" value="SCM71848.1"/>
    <property type="molecule type" value="Genomic_DNA"/>
</dbReference>
<dbReference type="Pfam" id="PF06968">
    <property type="entry name" value="BATS"/>
    <property type="match status" value="1"/>
</dbReference>
<reference evidence="8" key="1">
    <citation type="submission" date="2016-08" db="EMBL/GenBank/DDBJ databases">
        <authorList>
            <person name="Seilhamer J.J."/>
        </authorList>
    </citation>
    <scope>NUCLEOTIDE SEQUENCE</scope>
    <source>
        <strain evidence="8">86-1</strain>
    </source>
</reference>
<dbReference type="AlphaFoldDB" id="A0A212L2U5"/>
<dbReference type="InterPro" id="IPR013785">
    <property type="entry name" value="Aldolase_TIM"/>
</dbReference>
<evidence type="ECO:0000256" key="4">
    <source>
        <dbReference type="ARBA" id="ARBA00022723"/>
    </source>
</evidence>
<dbReference type="SFLD" id="SFLDG01060">
    <property type="entry name" value="BATS_domain_containing"/>
    <property type="match status" value="1"/>
</dbReference>
<dbReference type="CDD" id="cd01335">
    <property type="entry name" value="Radical_SAM"/>
    <property type="match status" value="1"/>
</dbReference>
<dbReference type="SUPFAM" id="SSF102114">
    <property type="entry name" value="Radical SAM enzymes"/>
    <property type="match status" value="1"/>
</dbReference>
<evidence type="ECO:0000256" key="1">
    <source>
        <dbReference type="ARBA" id="ARBA00001966"/>
    </source>
</evidence>
<dbReference type="PANTHER" id="PTHR43583:SF2">
    <property type="entry name" value="THIAZOLE BIOSYNTHESIS PROTEIN"/>
    <property type="match status" value="1"/>
</dbReference>
<keyword evidence="4" id="KW-0479">Metal-binding</keyword>